<dbReference type="EMBL" id="CAAALY010106245">
    <property type="protein sequence ID" value="VEL29785.1"/>
    <property type="molecule type" value="Genomic_DNA"/>
</dbReference>
<dbReference type="GO" id="GO:0005938">
    <property type="term" value="C:cell cortex"/>
    <property type="evidence" value="ECO:0007669"/>
    <property type="project" value="TreeGrafter"/>
</dbReference>
<sequence>MSQQTGGFRAAGKGQFVTCWPHREKCADCEKEEDEYEEDEEEEEEVSNCSLANNKYHDELDECGKDLKACKNPYFCSRLSHAPLRSFCPTRSHCLQADSVPNLLGLSRITCNRNSVSLSKLAEAAFNMGLSCPVRHYASRSLQVVRALGGHMSAKCLTELLSRLVDTVAETAEEVQVSL</sequence>
<proteinExistence type="predicted"/>
<dbReference type="OrthoDB" id="6287725at2759"/>
<evidence type="ECO:0000313" key="3">
    <source>
        <dbReference type="Proteomes" id="UP000784294"/>
    </source>
</evidence>
<evidence type="ECO:0000313" key="2">
    <source>
        <dbReference type="EMBL" id="VEL29785.1"/>
    </source>
</evidence>
<comment type="caution">
    <text evidence="2">The sequence shown here is derived from an EMBL/GenBank/DDBJ whole genome shotgun (WGS) entry which is preliminary data.</text>
</comment>
<dbReference type="GO" id="GO:0031175">
    <property type="term" value="P:neuron projection development"/>
    <property type="evidence" value="ECO:0007669"/>
    <property type="project" value="TreeGrafter"/>
</dbReference>
<protein>
    <submittedName>
        <fullName evidence="2">Uncharacterized protein</fullName>
    </submittedName>
</protein>
<feature type="coiled-coil region" evidence="1">
    <location>
        <begin position="22"/>
        <end position="49"/>
    </location>
</feature>
<dbReference type="PANTHER" id="PTHR12295">
    <property type="entry name" value="FURRY-RELATED"/>
    <property type="match status" value="1"/>
</dbReference>
<reference evidence="2" key="1">
    <citation type="submission" date="2018-11" db="EMBL/GenBank/DDBJ databases">
        <authorList>
            <consortium name="Pathogen Informatics"/>
        </authorList>
    </citation>
    <scope>NUCLEOTIDE SEQUENCE</scope>
</reference>
<dbReference type="PANTHER" id="PTHR12295:SF30">
    <property type="entry name" value="PROTEIN FURRY"/>
    <property type="match status" value="1"/>
</dbReference>
<dbReference type="AlphaFoldDB" id="A0A448X727"/>
<name>A0A448X727_9PLAT</name>
<keyword evidence="1" id="KW-0175">Coiled coil</keyword>
<accession>A0A448X727</accession>
<organism evidence="2 3">
    <name type="scientific">Protopolystoma xenopodis</name>
    <dbReference type="NCBI Taxonomy" id="117903"/>
    <lineage>
        <taxon>Eukaryota</taxon>
        <taxon>Metazoa</taxon>
        <taxon>Spiralia</taxon>
        <taxon>Lophotrochozoa</taxon>
        <taxon>Platyhelminthes</taxon>
        <taxon>Monogenea</taxon>
        <taxon>Polyopisthocotylea</taxon>
        <taxon>Polystomatidea</taxon>
        <taxon>Polystomatidae</taxon>
        <taxon>Protopolystoma</taxon>
    </lineage>
</organism>
<dbReference type="GO" id="GO:0000902">
    <property type="term" value="P:cell morphogenesis"/>
    <property type="evidence" value="ECO:0007669"/>
    <property type="project" value="InterPro"/>
</dbReference>
<dbReference type="InterPro" id="IPR039867">
    <property type="entry name" value="Furry/Tao3/Mor2"/>
</dbReference>
<dbReference type="GO" id="GO:0030427">
    <property type="term" value="C:site of polarized growth"/>
    <property type="evidence" value="ECO:0007669"/>
    <property type="project" value="TreeGrafter"/>
</dbReference>
<keyword evidence="3" id="KW-1185">Reference proteome</keyword>
<evidence type="ECO:0000256" key="1">
    <source>
        <dbReference type="SAM" id="Coils"/>
    </source>
</evidence>
<gene>
    <name evidence="2" type="ORF">PXEA_LOCUS23225</name>
</gene>
<dbReference type="Proteomes" id="UP000784294">
    <property type="component" value="Unassembled WGS sequence"/>
</dbReference>